<evidence type="ECO:0008006" key="3">
    <source>
        <dbReference type="Google" id="ProtNLM"/>
    </source>
</evidence>
<keyword evidence="2" id="KW-1185">Reference proteome</keyword>
<dbReference type="EMBL" id="JAHCTB010000014">
    <property type="protein sequence ID" value="MBT0609233.1"/>
    <property type="molecule type" value="Genomic_DNA"/>
</dbReference>
<accession>A0ABS5S7P9</accession>
<gene>
    <name evidence="1" type="ORF">KIV10_13680</name>
</gene>
<protein>
    <recommendedName>
        <fullName evidence="3">DUF1643 domain-containing protein</fullName>
    </recommendedName>
</protein>
<evidence type="ECO:0000313" key="2">
    <source>
        <dbReference type="Proteomes" id="UP001297092"/>
    </source>
</evidence>
<comment type="caution">
    <text evidence="1">The sequence shown here is derived from an EMBL/GenBank/DDBJ whole genome shotgun (WGS) entry which is preliminary data.</text>
</comment>
<reference evidence="1 2" key="1">
    <citation type="submission" date="2021-05" db="EMBL/GenBank/DDBJ databases">
        <title>Aequorivita echinoideorum JCM 30378 genome.</title>
        <authorList>
            <person name="Zhang H."/>
            <person name="Li C."/>
        </authorList>
    </citation>
    <scope>NUCLEOTIDE SEQUENCE [LARGE SCALE GENOMIC DNA]</scope>
    <source>
        <strain evidence="1 2">JCM30378</strain>
    </source>
</reference>
<name>A0ABS5S7P9_9FLAO</name>
<dbReference type="Proteomes" id="UP001297092">
    <property type="component" value="Unassembled WGS sequence"/>
</dbReference>
<sequence length="197" mass="22984">MRENFDVTGYFYKINKLKCRKYLNIKRKGFQIQMPDLMVVMMNPGKSKPVNGIDDGKKEVETIPDRTQDQIMRVMENCGFQYSRILNLSDIRITPSGAFYNLLPTLEKEQIPHSIFSSHREKDFRELFVKNIPTIFAWGVDKNLTELAKIATDNIGIENPIGLRKIGQEYAFYHPLPRNNNDQIKWVARITERIKTA</sequence>
<proteinExistence type="predicted"/>
<organism evidence="1 2">
    <name type="scientific">Aequorivita echinoideorum</name>
    <dbReference type="NCBI Taxonomy" id="1549647"/>
    <lineage>
        <taxon>Bacteria</taxon>
        <taxon>Pseudomonadati</taxon>
        <taxon>Bacteroidota</taxon>
        <taxon>Flavobacteriia</taxon>
        <taxon>Flavobacteriales</taxon>
        <taxon>Flavobacteriaceae</taxon>
        <taxon>Aequorivita</taxon>
    </lineage>
</organism>
<dbReference type="RefSeq" id="WP_214114704.1">
    <property type="nucleotide sequence ID" value="NZ_JAHCTB010000014.1"/>
</dbReference>
<evidence type="ECO:0000313" key="1">
    <source>
        <dbReference type="EMBL" id="MBT0609233.1"/>
    </source>
</evidence>